<dbReference type="AlphaFoldDB" id="A0AAV4TTN4"/>
<keyword evidence="2" id="KW-1185">Reference proteome</keyword>
<sequence length="58" mass="6656">MLGDDFANQYYSFGTHQEIPDHRFVFFILTMAGKESRYCSDDDGGFLEVGRALFRARG</sequence>
<protein>
    <submittedName>
        <fullName evidence="1">Uncharacterized protein</fullName>
    </submittedName>
</protein>
<dbReference type="Proteomes" id="UP001054945">
    <property type="component" value="Unassembled WGS sequence"/>
</dbReference>
<dbReference type="EMBL" id="BPLR01011857">
    <property type="protein sequence ID" value="GIY49615.1"/>
    <property type="molecule type" value="Genomic_DNA"/>
</dbReference>
<name>A0AAV4TTN4_CAEEX</name>
<evidence type="ECO:0000313" key="2">
    <source>
        <dbReference type="Proteomes" id="UP001054945"/>
    </source>
</evidence>
<evidence type="ECO:0000313" key="1">
    <source>
        <dbReference type="EMBL" id="GIY49615.1"/>
    </source>
</evidence>
<organism evidence="1 2">
    <name type="scientific">Caerostris extrusa</name>
    <name type="common">Bark spider</name>
    <name type="synonym">Caerostris bankana</name>
    <dbReference type="NCBI Taxonomy" id="172846"/>
    <lineage>
        <taxon>Eukaryota</taxon>
        <taxon>Metazoa</taxon>
        <taxon>Ecdysozoa</taxon>
        <taxon>Arthropoda</taxon>
        <taxon>Chelicerata</taxon>
        <taxon>Arachnida</taxon>
        <taxon>Araneae</taxon>
        <taxon>Araneomorphae</taxon>
        <taxon>Entelegynae</taxon>
        <taxon>Araneoidea</taxon>
        <taxon>Araneidae</taxon>
        <taxon>Caerostris</taxon>
    </lineage>
</organism>
<proteinExistence type="predicted"/>
<comment type="caution">
    <text evidence="1">The sequence shown here is derived from an EMBL/GenBank/DDBJ whole genome shotgun (WGS) entry which is preliminary data.</text>
</comment>
<reference evidence="1 2" key="1">
    <citation type="submission" date="2021-06" db="EMBL/GenBank/DDBJ databases">
        <title>Caerostris extrusa draft genome.</title>
        <authorList>
            <person name="Kono N."/>
            <person name="Arakawa K."/>
        </authorList>
    </citation>
    <scope>NUCLEOTIDE SEQUENCE [LARGE SCALE GENOMIC DNA]</scope>
</reference>
<gene>
    <name evidence="1" type="ORF">CEXT_189321</name>
</gene>
<accession>A0AAV4TTN4</accession>
<feature type="non-terminal residue" evidence="1">
    <location>
        <position position="58"/>
    </location>
</feature>